<sequence length="271" mass="30075">MSKKITTAILTLTVIFLYVNIAFCEVISGKVNQNETLKKKNKIVDSYTQKPVTGAAVSIPSIGYRTTSDSDGAFELNTQITDKAILSVEKDGYRPFSLTIDENIASKPLKLGIEKSKMGDVTIESDLCHLGDDVYSETSANSAEFKGKSVGAFFSKKFNTKPLRPNEEAVLIIGSVIGLDTKMAKELGQNQIAYVYSSPAEIYFNGQKVGELNINGDNQEVDIPRQLIRETNEVTIKTGRNLFQHAYIDYDDIEIANIRFEIKDKNAFAYK</sequence>
<keyword evidence="1" id="KW-0645">Protease</keyword>
<dbReference type="Gene3D" id="2.60.40.1120">
    <property type="entry name" value="Carboxypeptidase-like, regulatory domain"/>
    <property type="match status" value="1"/>
</dbReference>
<evidence type="ECO:0000313" key="1">
    <source>
        <dbReference type="EMBL" id="HIS73477.1"/>
    </source>
</evidence>
<keyword evidence="1" id="KW-0378">Hydrolase</keyword>
<proteinExistence type="predicted"/>
<name>A0A9D1JXB5_9BACT</name>
<evidence type="ECO:0000313" key="2">
    <source>
        <dbReference type="Proteomes" id="UP000886865"/>
    </source>
</evidence>
<dbReference type="SUPFAM" id="SSF49464">
    <property type="entry name" value="Carboxypeptidase regulatory domain-like"/>
    <property type="match status" value="1"/>
</dbReference>
<dbReference type="InterPro" id="IPR008969">
    <property type="entry name" value="CarboxyPept-like_regulatory"/>
</dbReference>
<keyword evidence="1" id="KW-0121">Carboxypeptidase</keyword>
<comment type="caution">
    <text evidence="1">The sequence shown here is derived from an EMBL/GenBank/DDBJ whole genome shotgun (WGS) entry which is preliminary data.</text>
</comment>
<dbReference type="EMBL" id="DVJQ01000004">
    <property type="protein sequence ID" value="HIS73477.1"/>
    <property type="molecule type" value="Genomic_DNA"/>
</dbReference>
<accession>A0A9D1JXB5</accession>
<protein>
    <submittedName>
        <fullName evidence="1">Carboxypeptidase-like regulatory domain-containing protein</fullName>
    </submittedName>
</protein>
<dbReference type="GO" id="GO:0004180">
    <property type="term" value="F:carboxypeptidase activity"/>
    <property type="evidence" value="ECO:0007669"/>
    <property type="project" value="UniProtKB-KW"/>
</dbReference>
<dbReference type="Proteomes" id="UP000886865">
    <property type="component" value="Unassembled WGS sequence"/>
</dbReference>
<gene>
    <name evidence="1" type="ORF">IAA86_00475</name>
</gene>
<reference evidence="1" key="1">
    <citation type="submission" date="2020-10" db="EMBL/GenBank/DDBJ databases">
        <authorList>
            <person name="Gilroy R."/>
        </authorList>
    </citation>
    <scope>NUCLEOTIDE SEQUENCE</scope>
    <source>
        <strain evidence="1">CHK152-2871</strain>
    </source>
</reference>
<organism evidence="1 2">
    <name type="scientific">Candidatus Galligastranaerophilus intestinavium</name>
    <dbReference type="NCBI Taxonomy" id="2840836"/>
    <lineage>
        <taxon>Bacteria</taxon>
        <taxon>Candidatus Galligastranaerophilus</taxon>
    </lineage>
</organism>
<reference evidence="1" key="2">
    <citation type="journal article" date="2021" name="PeerJ">
        <title>Extensive microbial diversity within the chicken gut microbiome revealed by metagenomics and culture.</title>
        <authorList>
            <person name="Gilroy R."/>
            <person name="Ravi A."/>
            <person name="Getino M."/>
            <person name="Pursley I."/>
            <person name="Horton D.L."/>
            <person name="Alikhan N.F."/>
            <person name="Baker D."/>
            <person name="Gharbi K."/>
            <person name="Hall N."/>
            <person name="Watson M."/>
            <person name="Adriaenssens E.M."/>
            <person name="Foster-Nyarko E."/>
            <person name="Jarju S."/>
            <person name="Secka A."/>
            <person name="Antonio M."/>
            <person name="Oren A."/>
            <person name="Chaudhuri R.R."/>
            <person name="La Ragione R."/>
            <person name="Hildebrand F."/>
            <person name="Pallen M.J."/>
        </authorList>
    </citation>
    <scope>NUCLEOTIDE SEQUENCE</scope>
    <source>
        <strain evidence="1">CHK152-2871</strain>
    </source>
</reference>
<dbReference type="AlphaFoldDB" id="A0A9D1JXB5"/>